<accession>A0A388KQB7</accession>
<evidence type="ECO:0000313" key="3">
    <source>
        <dbReference type="EMBL" id="GBG72270.1"/>
    </source>
</evidence>
<dbReference type="Proteomes" id="UP000265515">
    <property type="component" value="Unassembled WGS sequence"/>
</dbReference>
<evidence type="ECO:0000256" key="1">
    <source>
        <dbReference type="SAM" id="MobiDB-lite"/>
    </source>
</evidence>
<sequence length="633" mass="70944">MGPLMGPSTGPGRASSHSGSVEASLLSEQLRQAQKFAGTSCLDKRRLTFLGILLGVLAVVLTFVLLLMAENKVKSRRLLQTCANVAKMMDIRGNLADAPPYAQFIQAFVQLYQRRASDEERKQDREGAGARWSLDQETFQKFVDIIKPKCPEISYIAYSDIVSAYNSANPLAGDNKFAKDLPFFRVLVFQDLYSPKAPTADFYFTSPGPRSSHVLLLPKCSGPLEGPKDRLPTANRLAVKVEVHADHSDTVSPSILRAICSPFPVHSRSESNIARELPTRGKVNARRDQEKLKSQQALTEIHEAGPEAEAHVRSQFDPRSLEEQLNQAATGVDLLCVVGEMNLVLAKADHNLDQFVAEMLARNVQHIEEEEKKKEGETSGENKQELNEDVVDQNIRQLKEALQAEKKNKEAIKQQRKEKDEEERKMNEIRSKVQVEEGSDIATLMQNTMSYFVHLETKLDQVIANKNLLSAQLVMLTNAVKQKQPMTKEEQEQTREEPKLEPGKKLMGDAMKFTPNNENPKKETRREKMKMKLPFTYNAETTGIYSLYIQKRALQRRLERPDPHGTPLGETRAVGDAGLRRASPSGQGGRREGRGEGCERRMENTAIKRVDSRGFLPDTSPVTFRKQDIAPGG</sequence>
<protein>
    <submittedName>
        <fullName evidence="3">Uncharacterized protein</fullName>
    </submittedName>
</protein>
<keyword evidence="2" id="KW-1133">Transmembrane helix</keyword>
<feature type="compositionally biased region" description="Basic and acidic residues" evidence="1">
    <location>
        <begin position="369"/>
        <end position="386"/>
    </location>
</feature>
<name>A0A388KQB7_CHABU</name>
<keyword evidence="2" id="KW-0472">Membrane</keyword>
<proteinExistence type="predicted"/>
<comment type="caution">
    <text evidence="3">The sequence shown here is derived from an EMBL/GenBank/DDBJ whole genome shotgun (WGS) entry which is preliminary data.</text>
</comment>
<dbReference type="AlphaFoldDB" id="A0A388KQB7"/>
<keyword evidence="2" id="KW-0812">Transmembrane</keyword>
<dbReference type="Gramene" id="GBG72270">
    <property type="protein sequence ID" value="GBG72270"/>
    <property type="gene ID" value="CBR_g11199"/>
</dbReference>
<feature type="compositionally biased region" description="Basic and acidic residues" evidence="1">
    <location>
        <begin position="589"/>
        <end position="612"/>
    </location>
</feature>
<organism evidence="3 4">
    <name type="scientific">Chara braunii</name>
    <name type="common">Braun's stonewort</name>
    <dbReference type="NCBI Taxonomy" id="69332"/>
    <lineage>
        <taxon>Eukaryota</taxon>
        <taxon>Viridiplantae</taxon>
        <taxon>Streptophyta</taxon>
        <taxon>Charophyceae</taxon>
        <taxon>Charales</taxon>
        <taxon>Characeae</taxon>
        <taxon>Chara</taxon>
    </lineage>
</organism>
<reference evidence="3 4" key="1">
    <citation type="journal article" date="2018" name="Cell">
        <title>The Chara Genome: Secondary Complexity and Implications for Plant Terrestrialization.</title>
        <authorList>
            <person name="Nishiyama T."/>
            <person name="Sakayama H."/>
            <person name="Vries J.D."/>
            <person name="Buschmann H."/>
            <person name="Saint-Marcoux D."/>
            <person name="Ullrich K.K."/>
            <person name="Haas F.B."/>
            <person name="Vanderstraeten L."/>
            <person name="Becker D."/>
            <person name="Lang D."/>
            <person name="Vosolsobe S."/>
            <person name="Rombauts S."/>
            <person name="Wilhelmsson P.K.I."/>
            <person name="Janitza P."/>
            <person name="Kern R."/>
            <person name="Heyl A."/>
            <person name="Rumpler F."/>
            <person name="Villalobos L.I.A.C."/>
            <person name="Clay J.M."/>
            <person name="Skokan R."/>
            <person name="Toyoda A."/>
            <person name="Suzuki Y."/>
            <person name="Kagoshima H."/>
            <person name="Schijlen E."/>
            <person name="Tajeshwar N."/>
            <person name="Catarino B."/>
            <person name="Hetherington A.J."/>
            <person name="Saltykova A."/>
            <person name="Bonnot C."/>
            <person name="Breuninger H."/>
            <person name="Symeonidi A."/>
            <person name="Radhakrishnan G.V."/>
            <person name="Van Nieuwerburgh F."/>
            <person name="Deforce D."/>
            <person name="Chang C."/>
            <person name="Karol K.G."/>
            <person name="Hedrich R."/>
            <person name="Ulvskov P."/>
            <person name="Glockner G."/>
            <person name="Delwiche C.F."/>
            <person name="Petrasek J."/>
            <person name="Van de Peer Y."/>
            <person name="Friml J."/>
            <person name="Beilby M."/>
            <person name="Dolan L."/>
            <person name="Kohara Y."/>
            <person name="Sugano S."/>
            <person name="Fujiyama A."/>
            <person name="Delaux P.-M."/>
            <person name="Quint M."/>
            <person name="TheiBen G."/>
            <person name="Hagemann M."/>
            <person name="Harholt J."/>
            <person name="Dunand C."/>
            <person name="Zachgo S."/>
            <person name="Langdale J."/>
            <person name="Maumus F."/>
            <person name="Straeten D.V.D."/>
            <person name="Gould S.B."/>
            <person name="Rensing S.A."/>
        </authorList>
    </citation>
    <scope>NUCLEOTIDE SEQUENCE [LARGE SCALE GENOMIC DNA]</scope>
    <source>
        <strain evidence="3 4">S276</strain>
    </source>
</reference>
<feature type="region of interest" description="Disordered" evidence="1">
    <location>
        <begin position="484"/>
        <end position="525"/>
    </location>
</feature>
<feature type="region of interest" description="Disordered" evidence="1">
    <location>
        <begin position="558"/>
        <end position="633"/>
    </location>
</feature>
<feature type="region of interest" description="Disordered" evidence="1">
    <location>
        <begin position="406"/>
        <end position="427"/>
    </location>
</feature>
<feature type="compositionally biased region" description="Basic and acidic residues" evidence="1">
    <location>
        <begin position="486"/>
        <end position="507"/>
    </location>
</feature>
<evidence type="ECO:0000313" key="4">
    <source>
        <dbReference type="Proteomes" id="UP000265515"/>
    </source>
</evidence>
<feature type="region of interest" description="Disordered" evidence="1">
    <location>
        <begin position="369"/>
        <end position="391"/>
    </location>
</feature>
<feature type="transmembrane region" description="Helical" evidence="2">
    <location>
        <begin position="47"/>
        <end position="69"/>
    </location>
</feature>
<dbReference type="EMBL" id="BFEA01000162">
    <property type="protein sequence ID" value="GBG72270.1"/>
    <property type="molecule type" value="Genomic_DNA"/>
</dbReference>
<gene>
    <name evidence="3" type="ORF">CBR_g11199</name>
</gene>
<keyword evidence="4" id="KW-1185">Reference proteome</keyword>
<evidence type="ECO:0000256" key="2">
    <source>
        <dbReference type="SAM" id="Phobius"/>
    </source>
</evidence>